<accession>A0A1Y2CFK5</accession>
<evidence type="ECO:0000256" key="2">
    <source>
        <dbReference type="SAM" id="MobiDB-lite"/>
    </source>
</evidence>
<evidence type="ECO:0000259" key="4">
    <source>
        <dbReference type="Pfam" id="PF00149"/>
    </source>
</evidence>
<dbReference type="InterPro" id="IPR004843">
    <property type="entry name" value="Calcineurin-like_PHP"/>
</dbReference>
<feature type="transmembrane region" description="Helical" evidence="3">
    <location>
        <begin position="69"/>
        <end position="87"/>
    </location>
</feature>
<name>A0A1Y2CFK5_9BASI</name>
<keyword evidence="3" id="KW-0812">Transmembrane</keyword>
<evidence type="ECO:0000256" key="1">
    <source>
        <dbReference type="ARBA" id="ARBA00022729"/>
    </source>
</evidence>
<feature type="region of interest" description="Disordered" evidence="2">
    <location>
        <begin position="1"/>
        <end position="58"/>
    </location>
</feature>
<organism evidence="5 6">
    <name type="scientific">Leucosporidium creatinivorum</name>
    <dbReference type="NCBI Taxonomy" id="106004"/>
    <lineage>
        <taxon>Eukaryota</taxon>
        <taxon>Fungi</taxon>
        <taxon>Dikarya</taxon>
        <taxon>Basidiomycota</taxon>
        <taxon>Pucciniomycotina</taxon>
        <taxon>Microbotryomycetes</taxon>
        <taxon>Leucosporidiales</taxon>
        <taxon>Leucosporidium</taxon>
    </lineage>
</organism>
<dbReference type="EMBL" id="MCGR01000122">
    <property type="protein sequence ID" value="ORY45843.1"/>
    <property type="molecule type" value="Genomic_DNA"/>
</dbReference>
<dbReference type="OrthoDB" id="2533895at2759"/>
<dbReference type="Gene3D" id="3.60.21.10">
    <property type="match status" value="1"/>
</dbReference>
<gene>
    <name evidence="5" type="ORF">BCR35DRAFT_336246</name>
</gene>
<dbReference type="InParanoid" id="A0A1Y2CFK5"/>
<evidence type="ECO:0000313" key="6">
    <source>
        <dbReference type="Proteomes" id="UP000193467"/>
    </source>
</evidence>
<dbReference type="STRING" id="106004.A0A1Y2CFK5"/>
<dbReference type="GO" id="GO:0003993">
    <property type="term" value="F:acid phosphatase activity"/>
    <property type="evidence" value="ECO:0007669"/>
    <property type="project" value="InterPro"/>
</dbReference>
<dbReference type="InterPro" id="IPR039331">
    <property type="entry name" value="PAPs-like"/>
</dbReference>
<keyword evidence="1" id="KW-0732">Signal</keyword>
<feature type="domain" description="Calcineurin-like phosphoesterase" evidence="4">
    <location>
        <begin position="269"/>
        <end position="462"/>
    </location>
</feature>
<keyword evidence="3" id="KW-0472">Membrane</keyword>
<dbReference type="SUPFAM" id="SSF56300">
    <property type="entry name" value="Metallo-dependent phosphatases"/>
    <property type="match status" value="1"/>
</dbReference>
<protein>
    <submittedName>
        <fullName evidence="5">Metallo-dependent phosphatase-like protein</fullName>
    </submittedName>
</protein>
<evidence type="ECO:0000313" key="5">
    <source>
        <dbReference type="EMBL" id="ORY45843.1"/>
    </source>
</evidence>
<feature type="compositionally biased region" description="Basic residues" evidence="2">
    <location>
        <begin position="45"/>
        <end position="54"/>
    </location>
</feature>
<dbReference type="Proteomes" id="UP000193467">
    <property type="component" value="Unassembled WGS sequence"/>
</dbReference>
<keyword evidence="3" id="KW-1133">Transmembrane helix</keyword>
<sequence length="616" mass="69445">MDPSYLGVPSPKALRARTPPPLRVLESTGSGASYAALRSSTRPSRDHKHRHHKSPNAPLLERIQRRPKLLLGVIAVFLAAWLVWHLSADYIVLFRFKMRDRAYEERWVKGCGLRKKPLLFVRGTNEVAVVWESNCDREFELRWGVEEVASAGGWMSSRKVKVDKWEQSKVKRVRISDASNTHYAYQSILKNLAPGAIYAYEVSLPTLLDTTLDIKPPDTPPTPLASHSFSWAGPSTTSAPPTLHFATLADNQYNVRTFHRILLALLSYGRSLSPSLPKPHLILHAGDQVQNPHNLAQWQTDFWEAMTSLLPVSLGQSTPILLARGNHDWDSTGENAYTGGSPPRADWLAHRGRRSRDKHVGTYMSYSPHSRCRILVLDSNLDEMEQREQEEWLEWELGRKEWIGASLRIVMVHVAPFLEYWDRKAWTEGKESQWSIFVRLRLTPLLSQHGTSLVISGHQHAYSRGFLPHSLHRSYTTSNSSTTLPPFALATAHERGWEKSSPIPNTIAEEGTVYVICGGAGGTLDEDLVERWGFYERSLRGKYHFGWVGLGFAGGAGETGRVEMKERAGRVYEVQGREKCRPGFGVTDVLEWRAVGVDGRMLDAFRIEARGCSEEG</sequence>
<dbReference type="PANTHER" id="PTHR22953">
    <property type="entry name" value="ACID PHOSPHATASE RELATED"/>
    <property type="match status" value="1"/>
</dbReference>
<keyword evidence="6" id="KW-1185">Reference proteome</keyword>
<dbReference type="AlphaFoldDB" id="A0A1Y2CFK5"/>
<dbReference type="PANTHER" id="PTHR22953:SF153">
    <property type="entry name" value="PURPLE ACID PHOSPHATASE"/>
    <property type="match status" value="1"/>
</dbReference>
<evidence type="ECO:0000256" key="3">
    <source>
        <dbReference type="SAM" id="Phobius"/>
    </source>
</evidence>
<dbReference type="Pfam" id="PF00149">
    <property type="entry name" value="Metallophos"/>
    <property type="match status" value="1"/>
</dbReference>
<reference evidence="5 6" key="1">
    <citation type="submission" date="2016-07" db="EMBL/GenBank/DDBJ databases">
        <title>Pervasive Adenine N6-methylation of Active Genes in Fungi.</title>
        <authorList>
            <consortium name="DOE Joint Genome Institute"/>
            <person name="Mondo S.J."/>
            <person name="Dannebaum R.O."/>
            <person name="Kuo R.C."/>
            <person name="Labutti K."/>
            <person name="Haridas S."/>
            <person name="Kuo A."/>
            <person name="Salamov A."/>
            <person name="Ahrendt S.R."/>
            <person name="Lipzen A."/>
            <person name="Sullivan W."/>
            <person name="Andreopoulos W.B."/>
            <person name="Clum A."/>
            <person name="Lindquist E."/>
            <person name="Daum C."/>
            <person name="Ramamoorthy G.K."/>
            <person name="Gryganskyi A."/>
            <person name="Culley D."/>
            <person name="Magnuson J.K."/>
            <person name="James T.Y."/>
            <person name="O'Malley M.A."/>
            <person name="Stajich J.E."/>
            <person name="Spatafora J.W."/>
            <person name="Visel A."/>
            <person name="Grigoriev I.V."/>
        </authorList>
    </citation>
    <scope>NUCLEOTIDE SEQUENCE [LARGE SCALE GENOMIC DNA]</scope>
    <source>
        <strain evidence="5 6">62-1032</strain>
    </source>
</reference>
<comment type="caution">
    <text evidence="5">The sequence shown here is derived from an EMBL/GenBank/DDBJ whole genome shotgun (WGS) entry which is preliminary data.</text>
</comment>
<proteinExistence type="predicted"/>
<dbReference type="InterPro" id="IPR029052">
    <property type="entry name" value="Metallo-depent_PP-like"/>
</dbReference>